<accession>A0A914PUH8</accession>
<protein>
    <submittedName>
        <fullName evidence="2">Uncharacterized protein</fullName>
    </submittedName>
</protein>
<name>A0A914PUH8_9BILA</name>
<organism evidence="1 2">
    <name type="scientific">Panagrolaimus davidi</name>
    <dbReference type="NCBI Taxonomy" id="227884"/>
    <lineage>
        <taxon>Eukaryota</taxon>
        <taxon>Metazoa</taxon>
        <taxon>Ecdysozoa</taxon>
        <taxon>Nematoda</taxon>
        <taxon>Chromadorea</taxon>
        <taxon>Rhabditida</taxon>
        <taxon>Tylenchina</taxon>
        <taxon>Panagrolaimomorpha</taxon>
        <taxon>Panagrolaimoidea</taxon>
        <taxon>Panagrolaimidae</taxon>
        <taxon>Panagrolaimus</taxon>
    </lineage>
</organism>
<keyword evidence="1" id="KW-1185">Reference proteome</keyword>
<dbReference type="Proteomes" id="UP000887578">
    <property type="component" value="Unplaced"/>
</dbReference>
<dbReference type="AlphaFoldDB" id="A0A914PUH8"/>
<reference evidence="2" key="1">
    <citation type="submission" date="2022-11" db="UniProtKB">
        <authorList>
            <consortium name="WormBaseParasite"/>
        </authorList>
    </citation>
    <scope>IDENTIFICATION</scope>
</reference>
<evidence type="ECO:0000313" key="1">
    <source>
        <dbReference type="Proteomes" id="UP000887578"/>
    </source>
</evidence>
<sequence length="234" mass="27923">MGINTYAKMDQHKNVLLHNREHFCTKLQYFFELQIIEKPNYEILENCNTKSGKILIVFDPNNRSQCHEFPWQNFHKAFRCKECHARVKISNASTENEYIEILILNHECPFRQFDREKYFKFNKFVLEPNFEIRNDMWGGKERKTLIILDKNDKTKCYIYGFDSFHKLFQCNNCILKQIKVSAKLHENSDGENYVILSNKQHVCESVKYIPLKNDDDIILRPPNIKVMTETSNDV</sequence>
<evidence type="ECO:0000313" key="2">
    <source>
        <dbReference type="WBParaSite" id="PDA_v2.g18489.t1"/>
    </source>
</evidence>
<proteinExistence type="predicted"/>
<dbReference type="WBParaSite" id="PDA_v2.g18489.t1">
    <property type="protein sequence ID" value="PDA_v2.g18489.t1"/>
    <property type="gene ID" value="PDA_v2.g18489"/>
</dbReference>